<dbReference type="RefSeq" id="WP_072070234.1">
    <property type="nucleotide sequence ID" value="NZ_CP047344.1"/>
</dbReference>
<keyword evidence="1" id="KW-0472">Membrane</keyword>
<feature type="transmembrane region" description="Helical" evidence="1">
    <location>
        <begin position="206"/>
        <end position="225"/>
    </location>
</feature>
<dbReference type="AlphaFoldDB" id="A0A6G6SHJ3"/>
<protein>
    <submittedName>
        <fullName evidence="2">Uncharacterized protein</fullName>
    </submittedName>
</protein>
<evidence type="ECO:0000256" key="1">
    <source>
        <dbReference type="SAM" id="Phobius"/>
    </source>
</evidence>
<organism evidence="2 3">
    <name type="scientific">Proteus vulgaris</name>
    <dbReference type="NCBI Taxonomy" id="585"/>
    <lineage>
        <taxon>Bacteria</taxon>
        <taxon>Pseudomonadati</taxon>
        <taxon>Pseudomonadota</taxon>
        <taxon>Gammaproteobacteria</taxon>
        <taxon>Enterobacterales</taxon>
        <taxon>Morganellaceae</taxon>
        <taxon>Proteus</taxon>
    </lineage>
</organism>
<gene>
    <name evidence="2" type="ORF">GTH24_05055</name>
</gene>
<keyword evidence="1" id="KW-1133">Transmembrane helix</keyword>
<reference evidence="2 3" key="1">
    <citation type="submission" date="2020-01" db="EMBL/GenBank/DDBJ databases">
        <title>The genomic epidemiology of tigecycline resistance gene tet(X) variants in a swine farm in China.</title>
        <authorList>
            <person name="Peng K."/>
            <person name="Li R."/>
        </authorList>
    </citation>
    <scope>NUCLEOTIDE SEQUENCE [LARGE SCALE GENOMIC DNA]</scope>
    <source>
        <strain evidence="2 3">ZN3</strain>
    </source>
</reference>
<proteinExistence type="predicted"/>
<keyword evidence="3" id="KW-1185">Reference proteome</keyword>
<accession>A0A6G6SHJ3</accession>
<evidence type="ECO:0000313" key="2">
    <source>
        <dbReference type="EMBL" id="QIF93301.1"/>
    </source>
</evidence>
<keyword evidence="1" id="KW-0812">Transmembrane</keyword>
<name>A0A6G6SHJ3_PROVU</name>
<evidence type="ECO:0000313" key="3">
    <source>
        <dbReference type="Proteomes" id="UP000503287"/>
    </source>
</evidence>
<dbReference type="EMBL" id="CP047344">
    <property type="protein sequence ID" value="QIF93301.1"/>
    <property type="molecule type" value="Genomic_DNA"/>
</dbReference>
<sequence length="227" mass="26784">MEHYPEHILDIIWLRAKKISTDNETKGFRTDKENKWIQRQMFNQQQHEFGWVLSKQPESVNQLIEDKTIVPVHWKTVIKVKQKQKAESKRVNVTLLEPPALSQLIHSADIQSYWQYAHKISSDNEEKGFRKDYYGYVIQQNAFGDKQHQYGWTLAQLTPTNKNNQTVIPINIVPIHINTSKRIADEKVLIAQNTQEAKIERRRKNIIYEVIYFIVSLPGIIFSLLKF</sequence>
<dbReference type="Proteomes" id="UP000503287">
    <property type="component" value="Chromosome"/>
</dbReference>